<evidence type="ECO:0000313" key="3">
    <source>
        <dbReference type="EMBL" id="ORW23574.1"/>
    </source>
</evidence>
<feature type="region of interest" description="Disordered" evidence="1">
    <location>
        <begin position="88"/>
        <end position="115"/>
    </location>
</feature>
<gene>
    <name evidence="3" type="ORF">AWC19_10865</name>
</gene>
<dbReference type="Pfam" id="PF14032">
    <property type="entry name" value="PknH_C"/>
    <property type="match status" value="1"/>
</dbReference>
<comment type="caution">
    <text evidence="3">The sequence shown here is derived from an EMBL/GenBank/DDBJ whole genome shotgun (WGS) entry which is preliminary data.</text>
</comment>
<keyword evidence="4" id="KW-1185">Reference proteome</keyword>
<proteinExistence type="predicted"/>
<reference evidence="3 4" key="1">
    <citation type="submission" date="2016-01" db="EMBL/GenBank/DDBJ databases">
        <title>The new phylogeny of the genus Mycobacterium.</title>
        <authorList>
            <person name="Tarcisio F."/>
            <person name="Conor M."/>
            <person name="Antonella G."/>
            <person name="Elisabetta G."/>
            <person name="Giulia F.S."/>
            <person name="Sara T."/>
            <person name="Anna F."/>
            <person name="Clotilde B."/>
            <person name="Roberto B."/>
            <person name="Veronica D.S."/>
            <person name="Fabio R."/>
            <person name="Monica P."/>
            <person name="Olivier J."/>
            <person name="Enrico T."/>
            <person name="Nicola S."/>
        </authorList>
    </citation>
    <scope>NUCLEOTIDE SEQUENCE [LARGE SCALE GENOMIC DNA]</scope>
    <source>
        <strain evidence="3 4">DSM 44572</strain>
    </source>
</reference>
<feature type="domain" description="PknH-like extracellular" evidence="2">
    <location>
        <begin position="117"/>
        <end position="302"/>
    </location>
</feature>
<dbReference type="OrthoDB" id="4749785at2"/>
<dbReference type="Proteomes" id="UP000193529">
    <property type="component" value="Unassembled WGS sequence"/>
</dbReference>
<sequence>MSVHPHPGVGFPHGRPVAPNAATVAAPVQSPFGVPPGPYYPPAGWPPAPYPPPAPRRTARTWAIVGAATAAVLAIGATGVSLLSDDAAHPPATGASQTVTTAPPPFTPTATPPPPVVPVSALPQMLAEPATVAAAVGSPAVIVLPDAHPDAMWNAHVDNPNCLGVYHPAELPVYQGSGWTAVQGQVLREPGDRPHNTVIQAVVSFPTAEAATDFASGQRRSWARCVGRSVTATYKDGSETFSVGNVKNDSDVLKARLIQQDSSGWSCQRALNTRNNVVIDVAVCSFVPGDQAVTIATEIAGRGT</sequence>
<dbReference type="EMBL" id="LQPJ01000107">
    <property type="protein sequence ID" value="ORW23574.1"/>
    <property type="molecule type" value="Genomic_DNA"/>
</dbReference>
<feature type="compositionally biased region" description="Pro residues" evidence="1">
    <location>
        <begin position="102"/>
        <end position="115"/>
    </location>
</feature>
<dbReference type="RefSeq" id="WP_085078936.1">
    <property type="nucleotide sequence ID" value="NZ_LQPJ01000107.1"/>
</dbReference>
<dbReference type="STRING" id="153971.AWC19_10865"/>
<dbReference type="AlphaFoldDB" id="A0A1X1ZJM0"/>
<organism evidence="3 4">
    <name type="scientific">Mycobacterium palustre</name>
    <dbReference type="NCBI Taxonomy" id="153971"/>
    <lineage>
        <taxon>Bacteria</taxon>
        <taxon>Bacillati</taxon>
        <taxon>Actinomycetota</taxon>
        <taxon>Actinomycetes</taxon>
        <taxon>Mycobacteriales</taxon>
        <taxon>Mycobacteriaceae</taxon>
        <taxon>Mycobacterium</taxon>
        <taxon>Mycobacterium simiae complex</taxon>
    </lineage>
</organism>
<evidence type="ECO:0000256" key="1">
    <source>
        <dbReference type="SAM" id="MobiDB-lite"/>
    </source>
</evidence>
<dbReference type="InterPro" id="IPR038232">
    <property type="entry name" value="PknH-like_Extracell_sf"/>
</dbReference>
<evidence type="ECO:0000259" key="2">
    <source>
        <dbReference type="Pfam" id="PF14032"/>
    </source>
</evidence>
<dbReference type="Gene3D" id="3.40.1000.70">
    <property type="entry name" value="PknH-like extracellular domain"/>
    <property type="match status" value="1"/>
</dbReference>
<evidence type="ECO:0000313" key="4">
    <source>
        <dbReference type="Proteomes" id="UP000193529"/>
    </source>
</evidence>
<protein>
    <recommendedName>
        <fullName evidence="2">PknH-like extracellular domain-containing protein</fullName>
    </recommendedName>
</protein>
<accession>A0A1X1ZJM0</accession>
<dbReference type="InterPro" id="IPR026954">
    <property type="entry name" value="PknH-like_Extracell"/>
</dbReference>
<name>A0A1X1ZJM0_9MYCO</name>